<dbReference type="AlphaFoldDB" id="M6CNV6"/>
<accession>M6CNV6</accession>
<proteinExistence type="predicted"/>
<gene>
    <name evidence="2" type="ORF">LEP1GSC194_1155</name>
</gene>
<dbReference type="Proteomes" id="UP000011988">
    <property type="component" value="Unassembled WGS sequence"/>
</dbReference>
<protein>
    <submittedName>
        <fullName evidence="2">Uncharacterized protein</fullName>
    </submittedName>
</protein>
<name>M6CNV6_9LEPT</name>
<feature type="region of interest" description="Disordered" evidence="1">
    <location>
        <begin position="19"/>
        <end position="38"/>
    </location>
</feature>
<dbReference type="EMBL" id="ANIK01000124">
    <property type="protein sequence ID" value="EMJ90508.1"/>
    <property type="molecule type" value="Genomic_DNA"/>
</dbReference>
<evidence type="ECO:0000313" key="2">
    <source>
        <dbReference type="EMBL" id="EMJ90508.1"/>
    </source>
</evidence>
<feature type="compositionally biased region" description="Basic and acidic residues" evidence="1">
    <location>
        <begin position="29"/>
        <end position="38"/>
    </location>
</feature>
<reference evidence="2 3" key="1">
    <citation type="submission" date="2013-01" db="EMBL/GenBank/DDBJ databases">
        <authorList>
            <person name="Harkins D.M."/>
            <person name="Durkin A.S."/>
            <person name="Brinkac L.M."/>
            <person name="Haft D.H."/>
            <person name="Selengut J.D."/>
            <person name="Sanka R."/>
            <person name="DePew J."/>
            <person name="Purushe J."/>
            <person name="Galloway R.L."/>
            <person name="Vinetz J.M."/>
            <person name="Sutton G.G."/>
            <person name="Nierman W.C."/>
            <person name="Fouts D.E."/>
        </authorList>
    </citation>
    <scope>NUCLEOTIDE SEQUENCE [LARGE SCALE GENOMIC DNA]</scope>
    <source>
        <strain evidence="2 3">79601</strain>
    </source>
</reference>
<evidence type="ECO:0000256" key="1">
    <source>
        <dbReference type="SAM" id="MobiDB-lite"/>
    </source>
</evidence>
<comment type="caution">
    <text evidence="2">The sequence shown here is derived from an EMBL/GenBank/DDBJ whole genome shotgun (WGS) entry which is preliminary data.</text>
</comment>
<sequence>MALKKYNVLRKHSMMFRKNKKSIPSFRSGMDRLKSRSR</sequence>
<evidence type="ECO:0000313" key="3">
    <source>
        <dbReference type="Proteomes" id="UP000011988"/>
    </source>
</evidence>
<organism evidence="2 3">
    <name type="scientific">Leptospira alstonii serovar Sichuan str. 79601</name>
    <dbReference type="NCBI Taxonomy" id="1218565"/>
    <lineage>
        <taxon>Bacteria</taxon>
        <taxon>Pseudomonadati</taxon>
        <taxon>Spirochaetota</taxon>
        <taxon>Spirochaetia</taxon>
        <taxon>Leptospirales</taxon>
        <taxon>Leptospiraceae</taxon>
        <taxon>Leptospira</taxon>
    </lineage>
</organism>
<dbReference type="PATRIC" id="fig|1218565.3.peg.4617"/>